<sequence>MFQPAYGPSGRFTEQKVYFSAKYKLYGIKIECSVGATSCCS</sequence>
<evidence type="ECO:0000313" key="2">
    <source>
        <dbReference type="EMBL" id="KAG2888453.1"/>
    </source>
</evidence>
<dbReference type="VEuPathDB" id="FungiDB:PC110_g868"/>
<evidence type="ECO:0000313" key="1">
    <source>
        <dbReference type="EMBL" id="KAG2852120.1"/>
    </source>
</evidence>
<dbReference type="AlphaFoldDB" id="A0A329T103"/>
<dbReference type="EMBL" id="RCMG01000561">
    <property type="protein sequence ID" value="KAG2852120.1"/>
    <property type="molecule type" value="Genomic_DNA"/>
</dbReference>
<proteinExistence type="predicted"/>
<reference evidence="5 6" key="1">
    <citation type="submission" date="2018-01" db="EMBL/GenBank/DDBJ databases">
        <title>Draft genome of the strawberry crown rot pathogen Phytophthora cactorum.</title>
        <authorList>
            <person name="Armitage A.D."/>
            <person name="Lysoe E."/>
            <person name="Nellist C.F."/>
            <person name="Harrison R.J."/>
            <person name="Brurberg M.B."/>
        </authorList>
    </citation>
    <scope>NUCLEOTIDE SEQUENCE [LARGE SCALE GENOMIC DNA]</scope>
    <source>
        <strain evidence="5 6">10300</strain>
    </source>
</reference>
<dbReference type="EMBL" id="RCMI01001215">
    <property type="protein sequence ID" value="KAG2888453.1"/>
    <property type="molecule type" value="Genomic_DNA"/>
</dbReference>
<evidence type="ECO:0000313" key="4">
    <source>
        <dbReference type="EMBL" id="KAG3209799.1"/>
    </source>
</evidence>
<evidence type="ECO:0000313" key="5">
    <source>
        <dbReference type="EMBL" id="RAW42927.1"/>
    </source>
</evidence>
<comment type="caution">
    <text evidence="5">The sequence shown here is derived from an EMBL/GenBank/DDBJ whole genome shotgun (WGS) entry which is preliminary data.</text>
</comment>
<accession>A0A329T103</accession>
<protein>
    <submittedName>
        <fullName evidence="5">Uncharacterized protein</fullName>
    </submittedName>
</protein>
<evidence type="ECO:0000313" key="6">
    <source>
        <dbReference type="Proteomes" id="UP000251314"/>
    </source>
</evidence>
<dbReference type="Proteomes" id="UP000774804">
    <property type="component" value="Unassembled WGS sequence"/>
</dbReference>
<name>A0A329T103_9STRA</name>
<dbReference type="EMBL" id="MJFZ01000009">
    <property type="protein sequence ID" value="RAW42927.1"/>
    <property type="molecule type" value="Genomic_DNA"/>
</dbReference>
<dbReference type="Proteomes" id="UP000736787">
    <property type="component" value="Unassembled WGS sequence"/>
</dbReference>
<dbReference type="EMBL" id="RCMK01000489">
    <property type="protein sequence ID" value="KAG2925916.1"/>
    <property type="molecule type" value="Genomic_DNA"/>
</dbReference>
<keyword evidence="6" id="KW-1185">Reference proteome</keyword>
<dbReference type="Proteomes" id="UP000251314">
    <property type="component" value="Unassembled WGS sequence"/>
</dbReference>
<reference evidence="4" key="2">
    <citation type="submission" date="2018-05" db="EMBL/GenBank/DDBJ databases">
        <title>Effector identification in a new, highly contiguous assembly of the strawberry crown rot pathogen Phytophthora cactorum.</title>
        <authorList>
            <person name="Armitage A.D."/>
            <person name="Nellist C.F."/>
            <person name="Bates H."/>
            <person name="Vickerstaff R.J."/>
            <person name="Harrison R.J."/>
        </authorList>
    </citation>
    <scope>NUCLEOTIDE SEQUENCE</scope>
    <source>
        <strain evidence="1">15-7</strain>
        <strain evidence="2">4032</strain>
        <strain evidence="3">4040</strain>
        <strain evidence="4">P421</strain>
    </source>
</reference>
<gene>
    <name evidence="5" type="ORF">PC110_g868</name>
    <name evidence="1" type="ORF">PC113_g15297</name>
    <name evidence="2" type="ORF">PC115_g20048</name>
    <name evidence="3" type="ORF">PC117_g15054</name>
    <name evidence="4" type="ORF">PC129_g19196</name>
</gene>
<dbReference type="Proteomes" id="UP000760860">
    <property type="component" value="Unassembled WGS sequence"/>
</dbReference>
<dbReference type="Proteomes" id="UP000735874">
    <property type="component" value="Unassembled WGS sequence"/>
</dbReference>
<dbReference type="EMBL" id="RCMV01001203">
    <property type="protein sequence ID" value="KAG3209799.1"/>
    <property type="molecule type" value="Genomic_DNA"/>
</dbReference>
<evidence type="ECO:0000313" key="3">
    <source>
        <dbReference type="EMBL" id="KAG2925916.1"/>
    </source>
</evidence>
<organism evidence="5 6">
    <name type="scientific">Phytophthora cactorum</name>
    <dbReference type="NCBI Taxonomy" id="29920"/>
    <lineage>
        <taxon>Eukaryota</taxon>
        <taxon>Sar</taxon>
        <taxon>Stramenopiles</taxon>
        <taxon>Oomycota</taxon>
        <taxon>Peronosporomycetes</taxon>
        <taxon>Peronosporales</taxon>
        <taxon>Peronosporaceae</taxon>
        <taxon>Phytophthora</taxon>
    </lineage>
</organism>